<feature type="compositionally biased region" description="Polar residues" evidence="1">
    <location>
        <begin position="173"/>
        <end position="184"/>
    </location>
</feature>
<feature type="region of interest" description="Disordered" evidence="1">
    <location>
        <begin position="173"/>
        <end position="209"/>
    </location>
</feature>
<dbReference type="OrthoDB" id="6080610at2759"/>
<dbReference type="EMBL" id="CACVKT020007649">
    <property type="protein sequence ID" value="CAC5409916.1"/>
    <property type="molecule type" value="Genomic_DNA"/>
</dbReference>
<name>A0A6J8DPC7_MYTCO</name>
<reference evidence="2 3" key="1">
    <citation type="submission" date="2020-06" db="EMBL/GenBank/DDBJ databases">
        <authorList>
            <person name="Li R."/>
            <person name="Bekaert M."/>
        </authorList>
    </citation>
    <scope>NUCLEOTIDE SEQUENCE [LARGE SCALE GENOMIC DNA]</scope>
    <source>
        <strain evidence="3">wild</strain>
    </source>
</reference>
<dbReference type="AlphaFoldDB" id="A0A6J8DPC7"/>
<evidence type="ECO:0000313" key="2">
    <source>
        <dbReference type="EMBL" id="CAC5409916.1"/>
    </source>
</evidence>
<feature type="compositionally biased region" description="Basic and acidic residues" evidence="1">
    <location>
        <begin position="242"/>
        <end position="256"/>
    </location>
</feature>
<evidence type="ECO:0000313" key="3">
    <source>
        <dbReference type="Proteomes" id="UP000507470"/>
    </source>
</evidence>
<gene>
    <name evidence="2" type="ORF">MCOR_43141</name>
</gene>
<feature type="region of interest" description="Disordered" evidence="1">
    <location>
        <begin position="234"/>
        <end position="260"/>
    </location>
</feature>
<dbReference type="Proteomes" id="UP000507470">
    <property type="component" value="Unassembled WGS sequence"/>
</dbReference>
<sequence length="356" mass="41002">MMAVRLPENNVRNDSKVLRRPFSMSVLIHELLFTHRDYKLHKRINPTFGRFPPRRLARLQGLSLQGPPADQDTLRRYNSEYVIRDDKHSEHLIHSTRKLRSSWSNITSGSIISRKNKNHVINGDTTDNLQDVRKTELFDSVTPKTPDITARTEKKKHTTFITDEVVDYKDNTTISDIPDNITTISEESEEEDVDDVDSENDDDDKEDQDNSFKVDFKVDESHAELHLFLPKISSGNKSAKTNRTDEFDESSSKTDRSGPIVLPSIKVDSIHQIKAYQNPPGRKLKRQDTFRKKKKKTVERIKSAADPDKKVRDHLNDVHTLISIQDHHSSHTTDTVCHFENCPYHSLLPQTQESTS</sequence>
<protein>
    <submittedName>
        <fullName evidence="2">Uncharacterized protein</fullName>
    </submittedName>
</protein>
<keyword evidence="3" id="KW-1185">Reference proteome</keyword>
<accession>A0A6J8DPC7</accession>
<evidence type="ECO:0000256" key="1">
    <source>
        <dbReference type="SAM" id="MobiDB-lite"/>
    </source>
</evidence>
<proteinExistence type="predicted"/>
<organism evidence="2 3">
    <name type="scientific">Mytilus coruscus</name>
    <name type="common">Sea mussel</name>
    <dbReference type="NCBI Taxonomy" id="42192"/>
    <lineage>
        <taxon>Eukaryota</taxon>
        <taxon>Metazoa</taxon>
        <taxon>Spiralia</taxon>
        <taxon>Lophotrochozoa</taxon>
        <taxon>Mollusca</taxon>
        <taxon>Bivalvia</taxon>
        <taxon>Autobranchia</taxon>
        <taxon>Pteriomorphia</taxon>
        <taxon>Mytilida</taxon>
        <taxon>Mytiloidea</taxon>
        <taxon>Mytilidae</taxon>
        <taxon>Mytilinae</taxon>
        <taxon>Mytilus</taxon>
    </lineage>
</organism>
<feature type="compositionally biased region" description="Acidic residues" evidence="1">
    <location>
        <begin position="186"/>
        <end position="207"/>
    </location>
</feature>